<comment type="similarity">
    <text evidence="2">Belongs to the threonine aldolase family.</text>
</comment>
<dbReference type="PANTHER" id="PTHR48097">
    <property type="entry name" value="L-THREONINE ALDOLASE-RELATED"/>
    <property type="match status" value="1"/>
</dbReference>
<dbReference type="EMBL" id="FQUC01000016">
    <property type="protein sequence ID" value="SHG15870.1"/>
    <property type="molecule type" value="Genomic_DNA"/>
</dbReference>
<evidence type="ECO:0000256" key="3">
    <source>
        <dbReference type="ARBA" id="ARBA00022898"/>
    </source>
</evidence>
<dbReference type="RefSeq" id="WP_062183080.1">
    <property type="nucleotide sequence ID" value="NZ_BBXL01000019.1"/>
</dbReference>
<dbReference type="PANTHER" id="PTHR48097:SF5">
    <property type="entry name" value="LOW SPECIFICITY L-THREONINE ALDOLASE"/>
    <property type="match status" value="1"/>
</dbReference>
<comment type="cofactor">
    <cofactor evidence="1">
        <name>pyridoxal 5'-phosphate</name>
        <dbReference type="ChEBI" id="CHEBI:597326"/>
    </cofactor>
</comment>
<dbReference type="InterPro" id="IPR015424">
    <property type="entry name" value="PyrdxlP-dep_Trfase"/>
</dbReference>
<reference evidence="6" key="1">
    <citation type="submission" date="2016-11" db="EMBL/GenBank/DDBJ databases">
        <authorList>
            <person name="Varghese N."/>
            <person name="Submissions S."/>
        </authorList>
    </citation>
    <scope>NUCLEOTIDE SEQUENCE [LARGE SCALE GENOMIC DNA]</scope>
    <source>
        <strain evidence="6">DSM 27370</strain>
    </source>
</reference>
<dbReference type="InterPro" id="IPR015422">
    <property type="entry name" value="PyrdxlP-dep_Trfase_small"/>
</dbReference>
<dbReference type="InterPro" id="IPR001597">
    <property type="entry name" value="ArAA_b-elim_lyase/Thr_aldolase"/>
</dbReference>
<evidence type="ECO:0000313" key="6">
    <source>
        <dbReference type="Proteomes" id="UP000184480"/>
    </source>
</evidence>
<evidence type="ECO:0000256" key="2">
    <source>
        <dbReference type="ARBA" id="ARBA00006966"/>
    </source>
</evidence>
<dbReference type="SUPFAM" id="SSF53383">
    <property type="entry name" value="PLP-dependent transferases"/>
    <property type="match status" value="1"/>
</dbReference>
<protein>
    <submittedName>
        <fullName evidence="5">L-threonine aldolase</fullName>
    </submittedName>
</protein>
<dbReference type="Gene3D" id="3.90.1150.10">
    <property type="entry name" value="Aspartate Aminotransferase, domain 1"/>
    <property type="match status" value="1"/>
</dbReference>
<dbReference type="Proteomes" id="UP000184480">
    <property type="component" value="Unassembled WGS sequence"/>
</dbReference>
<dbReference type="STRING" id="1346286.SAMN05444362_11679"/>
<dbReference type="AlphaFoldDB" id="A0A1M5HIU2"/>
<evidence type="ECO:0000259" key="4">
    <source>
        <dbReference type="Pfam" id="PF01212"/>
    </source>
</evidence>
<dbReference type="GO" id="GO:0016829">
    <property type="term" value="F:lyase activity"/>
    <property type="evidence" value="ECO:0007669"/>
    <property type="project" value="InterPro"/>
</dbReference>
<keyword evidence="6" id="KW-1185">Reference proteome</keyword>
<dbReference type="InterPro" id="IPR015421">
    <property type="entry name" value="PyrdxlP-dep_Trfase_major"/>
</dbReference>
<keyword evidence="3" id="KW-0663">Pyridoxal phosphate</keyword>
<evidence type="ECO:0000256" key="1">
    <source>
        <dbReference type="ARBA" id="ARBA00001933"/>
    </source>
</evidence>
<sequence length="344" mass="38230">MIIHSFTNDYSEGCHPAVLQALAHTNLEQQTGYGEDEYSLRAASTLRTLIGKPDADVYFVAGGTLANLLVLSSVLKPFESVISAETGHINTHEAGAIEATGHKVEAIISPDGKLCPEDIQPLLDKFPLYHTVRPRVVYISNSTEIGTIYTKMELTELSEFCRTNDLILFMDGARLPSAVTAHSNELTLADIARLTDVFYLGGTKCGALFGEAVVITNDALKKDFPYHQKQRGAMLAKGRSLGVQFDALLQDNLIFDLARHANEMAVKISHALKVKGHHNFLTDSDTNQIFPVLHYRTINELQKRYGFYVWEHINEEEAAVRIVTSWATPEEKIDAFIADLERNL</sequence>
<gene>
    <name evidence="5" type="ORF">SAMN05444362_11679</name>
</gene>
<dbReference type="Pfam" id="PF01212">
    <property type="entry name" value="Beta_elim_lyase"/>
    <property type="match status" value="1"/>
</dbReference>
<organism evidence="5 6">
    <name type="scientific">Dysgonomonas macrotermitis</name>
    <dbReference type="NCBI Taxonomy" id="1346286"/>
    <lineage>
        <taxon>Bacteria</taxon>
        <taxon>Pseudomonadati</taxon>
        <taxon>Bacteroidota</taxon>
        <taxon>Bacteroidia</taxon>
        <taxon>Bacteroidales</taxon>
        <taxon>Dysgonomonadaceae</taxon>
        <taxon>Dysgonomonas</taxon>
    </lineage>
</organism>
<evidence type="ECO:0000313" key="5">
    <source>
        <dbReference type="EMBL" id="SHG15870.1"/>
    </source>
</evidence>
<name>A0A1M5HIU2_9BACT</name>
<dbReference type="Gene3D" id="3.40.640.10">
    <property type="entry name" value="Type I PLP-dependent aspartate aminotransferase-like (Major domain)"/>
    <property type="match status" value="1"/>
</dbReference>
<feature type="domain" description="Aromatic amino acid beta-eliminating lyase/threonine aldolase" evidence="4">
    <location>
        <begin position="16"/>
        <end position="271"/>
    </location>
</feature>
<proteinExistence type="inferred from homology"/>
<accession>A0A1M5HIU2</accession>
<dbReference type="GO" id="GO:0006520">
    <property type="term" value="P:amino acid metabolic process"/>
    <property type="evidence" value="ECO:0007669"/>
    <property type="project" value="InterPro"/>
</dbReference>